<name>A0AAZ3P7Q1_ONCTS</name>
<evidence type="ECO:0000256" key="5">
    <source>
        <dbReference type="ARBA" id="ARBA00022692"/>
    </source>
</evidence>
<dbReference type="InterPro" id="IPR018247">
    <property type="entry name" value="EF_Hand_1_Ca_BS"/>
</dbReference>
<evidence type="ECO:0000256" key="7">
    <source>
        <dbReference type="ARBA" id="ARBA00022837"/>
    </source>
</evidence>
<dbReference type="GO" id="GO:0016020">
    <property type="term" value="C:membrane"/>
    <property type="evidence" value="ECO:0007669"/>
    <property type="project" value="UniProtKB-SubCell"/>
</dbReference>
<evidence type="ECO:0000313" key="12">
    <source>
        <dbReference type="Ensembl" id="ENSOTSP00005112717.1"/>
    </source>
</evidence>
<dbReference type="SUPFAM" id="SSF144091">
    <property type="entry name" value="Rhomboid-like"/>
    <property type="match status" value="1"/>
</dbReference>
<dbReference type="Ensembl" id="ENSOTST00005133339.1">
    <property type="protein sequence ID" value="ENSOTSP00005112717.1"/>
    <property type="gene ID" value="ENSOTSG00005062294.1"/>
</dbReference>
<dbReference type="PROSITE" id="PS50222">
    <property type="entry name" value="EF_HAND_2"/>
    <property type="match status" value="1"/>
</dbReference>
<keyword evidence="13" id="KW-1185">Reference proteome</keyword>
<evidence type="ECO:0000259" key="11">
    <source>
        <dbReference type="PROSITE" id="PS50222"/>
    </source>
</evidence>
<feature type="transmembrane region" description="Helical" evidence="10">
    <location>
        <begin position="367"/>
        <end position="393"/>
    </location>
</feature>
<keyword evidence="9 10" id="KW-0472">Membrane</keyword>
<dbReference type="InterPro" id="IPR002048">
    <property type="entry name" value="EF_hand_dom"/>
</dbReference>
<dbReference type="InterPro" id="IPR035952">
    <property type="entry name" value="Rhomboid-like_sf"/>
</dbReference>
<dbReference type="GO" id="GO:0004252">
    <property type="term" value="F:serine-type endopeptidase activity"/>
    <property type="evidence" value="ECO:0007669"/>
    <property type="project" value="InterPro"/>
</dbReference>
<comment type="subcellular location">
    <subcellularLocation>
        <location evidence="2">Membrane</location>
        <topology evidence="2">Multi-pass membrane protein</topology>
    </subcellularLocation>
</comment>
<evidence type="ECO:0000256" key="10">
    <source>
        <dbReference type="SAM" id="Phobius"/>
    </source>
</evidence>
<comment type="catalytic activity">
    <reaction evidence="1">
        <text>Cleaves type-1 transmembrane domains using a catalytic dyad composed of serine and histidine that are contributed by different transmembrane domains.</text>
        <dbReference type="EC" id="3.4.21.105"/>
    </reaction>
</comment>
<keyword evidence="7" id="KW-0106">Calcium</keyword>
<dbReference type="AlphaFoldDB" id="A0AAZ3P7Q1"/>
<dbReference type="SUPFAM" id="SSF47473">
    <property type="entry name" value="EF-hand"/>
    <property type="match status" value="1"/>
</dbReference>
<protein>
    <recommendedName>
        <fullName evidence="4">rhomboid protease</fullName>
        <ecNumber evidence="4">3.4.21.105</ecNumber>
    </recommendedName>
</protein>
<dbReference type="PANTHER" id="PTHR45840:SF5">
    <property type="entry name" value="RHOMBOID-RELATED PROTEIN 3"/>
    <property type="match status" value="1"/>
</dbReference>
<evidence type="ECO:0000256" key="6">
    <source>
        <dbReference type="ARBA" id="ARBA00022723"/>
    </source>
</evidence>
<dbReference type="InterPro" id="IPR051739">
    <property type="entry name" value="Rhomboid_IM_Serine_Proteases"/>
</dbReference>
<gene>
    <name evidence="12" type="primary">RHBDL3</name>
</gene>
<evidence type="ECO:0000256" key="8">
    <source>
        <dbReference type="ARBA" id="ARBA00022989"/>
    </source>
</evidence>
<dbReference type="Gene3D" id="1.20.1540.10">
    <property type="entry name" value="Rhomboid-like"/>
    <property type="match status" value="1"/>
</dbReference>
<evidence type="ECO:0000256" key="4">
    <source>
        <dbReference type="ARBA" id="ARBA00013039"/>
    </source>
</evidence>
<dbReference type="Proteomes" id="UP000694402">
    <property type="component" value="Unassembled WGS sequence"/>
</dbReference>
<dbReference type="EC" id="3.4.21.105" evidence="4"/>
<feature type="domain" description="EF-hand" evidence="11">
    <location>
        <begin position="65"/>
        <end position="100"/>
    </location>
</feature>
<keyword evidence="5 10" id="KW-0812">Transmembrane</keyword>
<dbReference type="Pfam" id="PF01694">
    <property type="entry name" value="Rhomboid"/>
    <property type="match status" value="1"/>
</dbReference>
<dbReference type="PANTHER" id="PTHR45840">
    <property type="entry name" value="RHOMBOID-RELATED PROTEIN"/>
    <property type="match status" value="1"/>
</dbReference>
<comment type="similarity">
    <text evidence="3">Belongs to the peptidase S54 family.</text>
</comment>
<reference evidence="12" key="2">
    <citation type="submission" date="2025-08" db="UniProtKB">
        <authorList>
            <consortium name="Ensembl"/>
        </authorList>
    </citation>
    <scope>IDENTIFICATION</scope>
</reference>
<evidence type="ECO:0000256" key="2">
    <source>
        <dbReference type="ARBA" id="ARBA00004141"/>
    </source>
</evidence>
<keyword evidence="8 10" id="KW-1133">Transmembrane helix</keyword>
<reference evidence="13" key="1">
    <citation type="journal article" date="2018" name="PLoS ONE">
        <title>Chinook salmon (Oncorhynchus tshawytscha) genome and transcriptome.</title>
        <authorList>
            <person name="Christensen K.A."/>
            <person name="Leong J.S."/>
            <person name="Sakhrani D."/>
            <person name="Biagi C.A."/>
            <person name="Minkley D.R."/>
            <person name="Withler R.E."/>
            <person name="Rondeau E.B."/>
            <person name="Koop B.F."/>
            <person name="Devlin R.H."/>
        </authorList>
    </citation>
    <scope>NUCLEOTIDE SEQUENCE [LARGE SCALE GENOMIC DNA]</scope>
</reference>
<dbReference type="InterPro" id="IPR011992">
    <property type="entry name" value="EF-hand-dom_pair"/>
</dbReference>
<dbReference type="FunFam" id="1.20.1540.10:FF:000002">
    <property type="entry name" value="Rhomboid, veinlet-like 3 (Drosophila)"/>
    <property type="match status" value="1"/>
</dbReference>
<evidence type="ECO:0000256" key="9">
    <source>
        <dbReference type="ARBA" id="ARBA00023136"/>
    </source>
</evidence>
<dbReference type="PROSITE" id="PS00018">
    <property type="entry name" value="EF_HAND_1"/>
    <property type="match status" value="1"/>
</dbReference>
<feature type="transmembrane region" description="Helical" evidence="10">
    <location>
        <begin position="160"/>
        <end position="178"/>
    </location>
</feature>
<dbReference type="InterPro" id="IPR022764">
    <property type="entry name" value="Peptidase_S54_rhomboid_dom"/>
</dbReference>
<keyword evidence="6" id="KW-0479">Metal-binding</keyword>
<dbReference type="CDD" id="cd00051">
    <property type="entry name" value="EFh"/>
    <property type="match status" value="1"/>
</dbReference>
<proteinExistence type="inferred from homology"/>
<sequence>MPDASRDVPVHSSPAVAANAEGDEIEVLESIDVLPVAPEDFDSESSGFISTERFRDLLAAHGSELDPHKLEVLLALADGNADGKICYQDFVNLLSNKRSNSFRRAILQGSRQLKGAGALGEEVGLGLSQRLVRHIAYETLPREIDRKWYFDSYTCCPPPWLILAITIAEVAVFMYYGLQLDRWVLQVSSPHFLRGPLPYHPQLRIQAWRYLSYAFMHAGRIEHLGLNMAMQLLVGVPLEMVHGALRIGLVYVCGVLAGSLAVSVTDMTAPVVGSSGGVYALVSAHLANVVMNWSGMKCQFKLFRMAMALVCMSVEFGRAVWLRFYPPAFPPCPNPSFVAHLGGVMVGLTLGVVVLQNYEQRLQEQSLFWIFFSVYLLFVLCAVFWNVFAYSLLDVRLPPLFELQRWLHELHPPQPHRPPNKSGLNSAGLHAKSVGLFREN</sequence>
<feature type="transmembrane region" description="Helical" evidence="10">
    <location>
        <begin position="302"/>
        <end position="325"/>
    </location>
</feature>
<accession>A0AAZ3P7Q1</accession>
<dbReference type="GeneTree" id="ENSGT00940000158838"/>
<feature type="transmembrane region" description="Helical" evidence="10">
    <location>
        <begin position="247"/>
        <end position="265"/>
    </location>
</feature>
<evidence type="ECO:0000256" key="3">
    <source>
        <dbReference type="ARBA" id="ARBA00009045"/>
    </source>
</evidence>
<organism evidence="12 13">
    <name type="scientific">Oncorhynchus tshawytscha</name>
    <name type="common">Chinook salmon</name>
    <name type="synonym">Salmo tshawytscha</name>
    <dbReference type="NCBI Taxonomy" id="74940"/>
    <lineage>
        <taxon>Eukaryota</taxon>
        <taxon>Metazoa</taxon>
        <taxon>Chordata</taxon>
        <taxon>Craniata</taxon>
        <taxon>Vertebrata</taxon>
        <taxon>Euteleostomi</taxon>
        <taxon>Actinopterygii</taxon>
        <taxon>Neopterygii</taxon>
        <taxon>Teleostei</taxon>
        <taxon>Protacanthopterygii</taxon>
        <taxon>Salmoniformes</taxon>
        <taxon>Salmonidae</taxon>
        <taxon>Salmoninae</taxon>
        <taxon>Oncorhynchus</taxon>
    </lineage>
</organism>
<evidence type="ECO:0000256" key="1">
    <source>
        <dbReference type="ARBA" id="ARBA00000156"/>
    </source>
</evidence>
<dbReference type="GO" id="GO:0005509">
    <property type="term" value="F:calcium ion binding"/>
    <property type="evidence" value="ECO:0007669"/>
    <property type="project" value="InterPro"/>
</dbReference>
<feature type="transmembrane region" description="Helical" evidence="10">
    <location>
        <begin position="337"/>
        <end position="355"/>
    </location>
</feature>
<dbReference type="Gene3D" id="1.10.238.10">
    <property type="entry name" value="EF-hand"/>
    <property type="match status" value="1"/>
</dbReference>
<reference evidence="12" key="3">
    <citation type="submission" date="2025-09" db="UniProtKB">
        <authorList>
            <consortium name="Ensembl"/>
        </authorList>
    </citation>
    <scope>IDENTIFICATION</scope>
</reference>
<evidence type="ECO:0000313" key="13">
    <source>
        <dbReference type="Proteomes" id="UP000694402"/>
    </source>
</evidence>